<evidence type="ECO:0008006" key="10">
    <source>
        <dbReference type="Google" id="ProtNLM"/>
    </source>
</evidence>
<keyword evidence="9" id="KW-1185">Reference proteome</keyword>
<dbReference type="GO" id="GO:0016020">
    <property type="term" value="C:membrane"/>
    <property type="evidence" value="ECO:0007669"/>
    <property type="project" value="UniProtKB-SubCell"/>
</dbReference>
<dbReference type="Pfam" id="PF02931">
    <property type="entry name" value="Neur_chan_LBD"/>
    <property type="match status" value="1"/>
</dbReference>
<dbReference type="Gene3D" id="1.20.58.390">
    <property type="entry name" value="Neurotransmitter-gated ion-channel transmembrane domain"/>
    <property type="match status" value="1"/>
</dbReference>
<dbReference type="InterPro" id="IPR006029">
    <property type="entry name" value="Neurotrans-gated_channel_TM"/>
</dbReference>
<comment type="similarity">
    <text evidence="5">Belongs to the ligand-gated ion channel (TC 1.A.9) family.</text>
</comment>
<dbReference type="CDD" id="cd18989">
    <property type="entry name" value="LGIC_ECD_cation"/>
    <property type="match status" value="1"/>
</dbReference>
<dbReference type="EMBL" id="CANHGI010000005">
    <property type="protein sequence ID" value="CAI5453210.1"/>
    <property type="molecule type" value="Genomic_DNA"/>
</dbReference>
<dbReference type="Pfam" id="PF02932">
    <property type="entry name" value="Neur_chan_memb"/>
    <property type="match status" value="1"/>
</dbReference>
<dbReference type="SUPFAM" id="SSF90112">
    <property type="entry name" value="Neurotransmitter-gated ion-channel transmembrane pore"/>
    <property type="match status" value="1"/>
</dbReference>
<proteinExistence type="inferred from homology"/>
<keyword evidence="5" id="KW-0732">Signal</keyword>
<keyword evidence="5" id="KW-0406">Ion transport</keyword>
<keyword evidence="5" id="KW-0813">Transport</keyword>
<dbReference type="SUPFAM" id="SSF63712">
    <property type="entry name" value="Nicotinic receptor ligand binding domain-like"/>
    <property type="match status" value="1"/>
</dbReference>
<dbReference type="InterPro" id="IPR038050">
    <property type="entry name" value="Neuro_actylchol_rec"/>
</dbReference>
<dbReference type="OrthoDB" id="5866477at2759"/>
<dbReference type="InterPro" id="IPR018000">
    <property type="entry name" value="Neurotransmitter_ion_chnl_CS"/>
</dbReference>
<dbReference type="InterPro" id="IPR006202">
    <property type="entry name" value="Neur_chan_lig-bd"/>
</dbReference>
<dbReference type="AlphaFoldDB" id="A0A9P1IY43"/>
<dbReference type="PRINTS" id="PR00252">
    <property type="entry name" value="NRIONCHANNEL"/>
</dbReference>
<feature type="chain" id="PRO_5040541495" description="Neurotransmitter-gated ion-channel ligand-binding domain-containing protein" evidence="5">
    <location>
        <begin position="18"/>
        <end position="361"/>
    </location>
</feature>
<evidence type="ECO:0000256" key="1">
    <source>
        <dbReference type="ARBA" id="ARBA00004141"/>
    </source>
</evidence>
<evidence type="ECO:0000256" key="3">
    <source>
        <dbReference type="ARBA" id="ARBA00022989"/>
    </source>
</evidence>
<keyword evidence="2 5" id="KW-0812">Transmembrane</keyword>
<dbReference type="FunFam" id="2.70.170.10:FF:000027">
    <property type="entry name" value="Ligand-Gated ion Channel"/>
    <property type="match status" value="1"/>
</dbReference>
<dbReference type="InterPro" id="IPR006201">
    <property type="entry name" value="Neur_channel"/>
</dbReference>
<accession>A0A9P1IY43</accession>
<comment type="subcellular location">
    <subcellularLocation>
        <location evidence="1">Membrane</location>
        <topology evidence="1">Multi-pass membrane protein</topology>
    </subcellularLocation>
</comment>
<organism evidence="8 9">
    <name type="scientific">Caenorhabditis angaria</name>
    <dbReference type="NCBI Taxonomy" id="860376"/>
    <lineage>
        <taxon>Eukaryota</taxon>
        <taxon>Metazoa</taxon>
        <taxon>Ecdysozoa</taxon>
        <taxon>Nematoda</taxon>
        <taxon>Chromadorea</taxon>
        <taxon>Rhabditida</taxon>
        <taxon>Rhabditina</taxon>
        <taxon>Rhabditomorpha</taxon>
        <taxon>Rhabditoidea</taxon>
        <taxon>Rhabditidae</taxon>
        <taxon>Peloderinae</taxon>
        <taxon>Caenorhabditis</taxon>
    </lineage>
</organism>
<feature type="signal peptide" evidence="5">
    <location>
        <begin position="1"/>
        <end position="17"/>
    </location>
</feature>
<reference evidence="8" key="1">
    <citation type="submission" date="2022-11" db="EMBL/GenBank/DDBJ databases">
        <authorList>
            <person name="Kikuchi T."/>
        </authorList>
    </citation>
    <scope>NUCLEOTIDE SEQUENCE</scope>
    <source>
        <strain evidence="8">PS1010</strain>
    </source>
</reference>
<feature type="domain" description="Neurotransmitter-gated ion-channel ligand-binding" evidence="6">
    <location>
        <begin position="34"/>
        <end position="201"/>
    </location>
</feature>
<dbReference type="PANTHER" id="PTHR18945">
    <property type="entry name" value="NEUROTRANSMITTER GATED ION CHANNEL"/>
    <property type="match status" value="1"/>
</dbReference>
<sequence length="361" mass="41301">MLNYLLLFSVFIRFVENSESNWNPKYLEFLENQDRLIDDLYAKYSSKRAPIYTLERGNGSDAIPKFVVTMVSGYLKLIEVSNPEERATFVFDFTASWEDARLSWNSTEYGGISYLYLPITEVWVPEIAIVDCIDIKTLMSDEMKNVLIKSDGKIAFYQSEVVSVVCEMDVYKFPMDKHTCGVSVIYYSFLPTEYSINASFGAMVRPISEAGNGEWQVESIQMGYELVSDNITTIVIHPKIKNFGFSFYFQNKFQLTMKRNPSFYVVLVILPAYFINLLSIVALFCNIENLPEKFQVGLTNIMSMSFIMVILADDLPKTKKIPLLAIYVLTSLAIILAAMVVVVIIPKIKNRMRVVYINGYV</sequence>
<evidence type="ECO:0000256" key="5">
    <source>
        <dbReference type="RuleBase" id="RU000687"/>
    </source>
</evidence>
<gene>
    <name evidence="8" type="ORF">CAMP_LOCUS15847</name>
</gene>
<keyword evidence="5" id="KW-0407">Ion channel</keyword>
<dbReference type="Gene3D" id="2.70.170.10">
    <property type="entry name" value="Neurotransmitter-gated ion-channel ligand-binding domain"/>
    <property type="match status" value="1"/>
</dbReference>
<feature type="domain" description="Neurotransmitter-gated ion-channel transmembrane" evidence="7">
    <location>
        <begin position="268"/>
        <end position="351"/>
    </location>
</feature>
<keyword evidence="3 5" id="KW-1133">Transmembrane helix</keyword>
<evidence type="ECO:0000256" key="4">
    <source>
        <dbReference type="ARBA" id="ARBA00023136"/>
    </source>
</evidence>
<keyword evidence="4 5" id="KW-0472">Membrane</keyword>
<evidence type="ECO:0000259" key="6">
    <source>
        <dbReference type="Pfam" id="PF02931"/>
    </source>
</evidence>
<dbReference type="Proteomes" id="UP001152747">
    <property type="component" value="Unassembled WGS sequence"/>
</dbReference>
<feature type="transmembrane region" description="Helical" evidence="5">
    <location>
        <begin position="324"/>
        <end position="345"/>
    </location>
</feature>
<dbReference type="InterPro" id="IPR036719">
    <property type="entry name" value="Neuro-gated_channel_TM_sf"/>
</dbReference>
<feature type="transmembrane region" description="Helical" evidence="5">
    <location>
        <begin position="294"/>
        <end position="312"/>
    </location>
</feature>
<comment type="caution">
    <text evidence="5">Lacks conserved residue(s) required for the propagation of feature annotation.</text>
</comment>
<dbReference type="GO" id="GO:0005230">
    <property type="term" value="F:extracellular ligand-gated monoatomic ion channel activity"/>
    <property type="evidence" value="ECO:0007669"/>
    <property type="project" value="InterPro"/>
</dbReference>
<name>A0A9P1IY43_9PELO</name>
<protein>
    <recommendedName>
        <fullName evidence="10">Neurotransmitter-gated ion-channel ligand-binding domain-containing protein</fullName>
    </recommendedName>
</protein>
<dbReference type="GO" id="GO:0004888">
    <property type="term" value="F:transmembrane signaling receptor activity"/>
    <property type="evidence" value="ECO:0007669"/>
    <property type="project" value="InterPro"/>
</dbReference>
<dbReference type="PROSITE" id="PS00236">
    <property type="entry name" value="NEUROTR_ION_CHANNEL"/>
    <property type="match status" value="1"/>
</dbReference>
<evidence type="ECO:0000313" key="8">
    <source>
        <dbReference type="EMBL" id="CAI5453210.1"/>
    </source>
</evidence>
<feature type="transmembrane region" description="Helical" evidence="5">
    <location>
        <begin position="263"/>
        <end position="287"/>
    </location>
</feature>
<evidence type="ECO:0000259" key="7">
    <source>
        <dbReference type="Pfam" id="PF02932"/>
    </source>
</evidence>
<dbReference type="InterPro" id="IPR036734">
    <property type="entry name" value="Neur_chan_lig-bd_sf"/>
</dbReference>
<evidence type="ECO:0000256" key="2">
    <source>
        <dbReference type="ARBA" id="ARBA00022692"/>
    </source>
</evidence>
<comment type="caution">
    <text evidence="8">The sequence shown here is derived from an EMBL/GenBank/DDBJ whole genome shotgun (WGS) entry which is preliminary data.</text>
</comment>
<evidence type="ECO:0000313" key="9">
    <source>
        <dbReference type="Proteomes" id="UP001152747"/>
    </source>
</evidence>